<gene>
    <name evidence="4" type="ORF">EPUL_005491</name>
</gene>
<keyword evidence="1" id="KW-0863">Zinc-finger</keyword>
<evidence type="ECO:0000256" key="2">
    <source>
        <dbReference type="SAM" id="MobiDB-lite"/>
    </source>
</evidence>
<dbReference type="AlphaFoldDB" id="A0A2S4PKR0"/>
<protein>
    <recommendedName>
        <fullName evidence="3">CCHC-type domain-containing protein</fullName>
    </recommendedName>
</protein>
<dbReference type="SMART" id="SM00343">
    <property type="entry name" value="ZnF_C2HC"/>
    <property type="match status" value="1"/>
</dbReference>
<name>A0A2S4PKR0_9PEZI</name>
<evidence type="ECO:0000313" key="5">
    <source>
        <dbReference type="Proteomes" id="UP000237438"/>
    </source>
</evidence>
<dbReference type="SUPFAM" id="SSF57756">
    <property type="entry name" value="Retrovirus zinc finger-like domains"/>
    <property type="match status" value="1"/>
</dbReference>
<feature type="compositionally biased region" description="Polar residues" evidence="2">
    <location>
        <begin position="312"/>
        <end position="330"/>
    </location>
</feature>
<dbReference type="PROSITE" id="PS50158">
    <property type="entry name" value="ZF_CCHC"/>
    <property type="match status" value="1"/>
</dbReference>
<feature type="domain" description="CCHC-type" evidence="3">
    <location>
        <begin position="348"/>
        <end position="362"/>
    </location>
</feature>
<evidence type="ECO:0000313" key="4">
    <source>
        <dbReference type="EMBL" id="POS82611.1"/>
    </source>
</evidence>
<comment type="caution">
    <text evidence="4">The sequence shown here is derived from an EMBL/GenBank/DDBJ whole genome shotgun (WGS) entry which is preliminary data.</text>
</comment>
<dbReference type="Proteomes" id="UP000237438">
    <property type="component" value="Unassembled WGS sequence"/>
</dbReference>
<dbReference type="Pfam" id="PF00098">
    <property type="entry name" value="zf-CCHC"/>
    <property type="match status" value="1"/>
</dbReference>
<dbReference type="EMBL" id="PEDP01002524">
    <property type="protein sequence ID" value="POS82611.1"/>
    <property type="molecule type" value="Genomic_DNA"/>
</dbReference>
<accession>A0A2S4PKR0</accession>
<organism evidence="4 5">
    <name type="scientific">Erysiphe pulchra</name>
    <dbReference type="NCBI Taxonomy" id="225359"/>
    <lineage>
        <taxon>Eukaryota</taxon>
        <taxon>Fungi</taxon>
        <taxon>Dikarya</taxon>
        <taxon>Ascomycota</taxon>
        <taxon>Pezizomycotina</taxon>
        <taxon>Leotiomycetes</taxon>
        <taxon>Erysiphales</taxon>
        <taxon>Erysiphaceae</taxon>
        <taxon>Erysiphe</taxon>
    </lineage>
</organism>
<feature type="region of interest" description="Disordered" evidence="2">
    <location>
        <begin position="312"/>
        <end position="332"/>
    </location>
</feature>
<keyword evidence="1" id="KW-0479">Metal-binding</keyword>
<evidence type="ECO:0000256" key="1">
    <source>
        <dbReference type="PROSITE-ProRule" id="PRU00047"/>
    </source>
</evidence>
<keyword evidence="1" id="KW-0862">Zinc</keyword>
<feature type="non-terminal residue" evidence="4">
    <location>
        <position position="566"/>
    </location>
</feature>
<dbReference type="InterPro" id="IPR001878">
    <property type="entry name" value="Znf_CCHC"/>
</dbReference>
<evidence type="ECO:0000259" key="3">
    <source>
        <dbReference type="PROSITE" id="PS50158"/>
    </source>
</evidence>
<dbReference type="GO" id="GO:0003676">
    <property type="term" value="F:nucleic acid binding"/>
    <property type="evidence" value="ECO:0007669"/>
    <property type="project" value="InterPro"/>
</dbReference>
<keyword evidence="5" id="KW-1185">Reference proteome</keyword>
<sequence length="566" mass="64379">MFNNFGTIRTRPSSAHLFEDLSDSDDCELRTKKEEVSKESLIYQITKELASLNLSVVFGASTLFENTIRLFPEPQAMSLKPKLRVPKLTLPYFDGESQNVDRWMAALKQDFGARDMDKEDYPSLCTYPVLENYGAQQVGKELKKMTQCLTWVVSGLYEESIKLKAIENGAMGVTSLEDAINKVNSAVQTLQHLYLYGPQAGIAWKALSHMNQRNFLPNSQAYVSAINHTNSMPAAQIFPSSLAKRYDYSPNAFYQNTQLHNQSSLQPLQVFPPQTSQPVANTLAVLPPSISNINPSNQPEFIQRLQQFLESHKAQQSSRYKGPNIPQQENRPLPKSRCKWNNSFCLHCFKCGELGHPSRECPTPNALSHEERAALYNRYADRVLSSHQRQVNLAEAHQSVHSHMSFDTQRNISNIPRKNPPCSSISQSYDETNESYESDFVSYPSQTYEEATGQKEKIISRANGNAVDSIEVGNDTREHLSNDDQLSFSTKIEKRISEELNLLNFSGSLEYFSVVIGQEKRRSVKEIFDNAHAEVMDVYTSRKRRHIELENLSNSEDMEDNHQFHQ</sequence>
<dbReference type="OrthoDB" id="4774312at2759"/>
<proteinExistence type="predicted"/>
<reference evidence="4 5" key="1">
    <citation type="submission" date="2017-10" db="EMBL/GenBank/DDBJ databases">
        <title>Development of genomic resources for the powdery mildew, Erysiphe pulchra.</title>
        <authorList>
            <person name="Wadl P.A."/>
            <person name="Mack B.M."/>
            <person name="Moore G."/>
            <person name="Beltz S.B."/>
        </authorList>
    </citation>
    <scope>NUCLEOTIDE SEQUENCE [LARGE SCALE GENOMIC DNA]</scope>
    <source>
        <strain evidence="4">Cflorida</strain>
    </source>
</reference>
<dbReference type="GO" id="GO:0008270">
    <property type="term" value="F:zinc ion binding"/>
    <property type="evidence" value="ECO:0007669"/>
    <property type="project" value="UniProtKB-KW"/>
</dbReference>
<dbReference type="InterPro" id="IPR036875">
    <property type="entry name" value="Znf_CCHC_sf"/>
</dbReference>